<feature type="domain" description="Pus10-like C-terminal" evidence="9">
    <location>
        <begin position="256"/>
        <end position="502"/>
    </location>
</feature>
<comment type="similarity">
    <text evidence="1">Belongs to the pseudouridine synthase Pus10 family.</text>
</comment>
<evidence type="ECO:0000259" key="9">
    <source>
        <dbReference type="Pfam" id="PF21238"/>
    </source>
</evidence>
<dbReference type="GO" id="GO:0003723">
    <property type="term" value="F:RNA binding"/>
    <property type="evidence" value="ECO:0007669"/>
    <property type="project" value="InterPro"/>
</dbReference>
<feature type="domain" description="Pus10 N-terminal eukaryotes" evidence="8">
    <location>
        <begin position="69"/>
        <end position="250"/>
    </location>
</feature>
<dbReference type="PANTHER" id="PTHR21568">
    <property type="entry name" value="TRNA PSEUDOURIDINE SYNTHASE PUS10"/>
    <property type="match status" value="1"/>
</dbReference>
<dbReference type="InterPro" id="IPR020103">
    <property type="entry name" value="PsdUridine_synth_cat_dom_sf"/>
</dbReference>
<dbReference type="AlphaFoldDB" id="A0A6I9WBG4"/>
<name>A0A6I9WBG4_9HYME</name>
<evidence type="ECO:0000256" key="2">
    <source>
        <dbReference type="ARBA" id="ARBA00012787"/>
    </source>
</evidence>
<evidence type="ECO:0000256" key="7">
    <source>
        <dbReference type="ARBA" id="ARBA00083669"/>
    </source>
</evidence>
<evidence type="ECO:0000256" key="1">
    <source>
        <dbReference type="ARBA" id="ARBA00009652"/>
    </source>
</evidence>
<dbReference type="GO" id="GO:0160148">
    <property type="term" value="F:tRNA pseudouridine(55) synthase activity"/>
    <property type="evidence" value="ECO:0007669"/>
    <property type="project" value="UniProtKB-EC"/>
</dbReference>
<dbReference type="PANTHER" id="PTHR21568:SF0">
    <property type="entry name" value="TRNA PSEUDOURIDINE SYNTHASE PUS10"/>
    <property type="match status" value="1"/>
</dbReference>
<dbReference type="SUPFAM" id="SSF55120">
    <property type="entry name" value="Pseudouridine synthase"/>
    <property type="match status" value="1"/>
</dbReference>
<accession>A0A6I9WBG4</accession>
<dbReference type="Gene3D" id="1.10.10.2050">
    <property type="match status" value="1"/>
</dbReference>
<proteinExistence type="inferred from homology"/>
<organism evidence="10 11">
    <name type="scientific">Pogonomyrmex barbatus</name>
    <name type="common">red harvester ant</name>
    <dbReference type="NCBI Taxonomy" id="144034"/>
    <lineage>
        <taxon>Eukaryota</taxon>
        <taxon>Metazoa</taxon>
        <taxon>Ecdysozoa</taxon>
        <taxon>Arthropoda</taxon>
        <taxon>Hexapoda</taxon>
        <taxon>Insecta</taxon>
        <taxon>Pterygota</taxon>
        <taxon>Neoptera</taxon>
        <taxon>Endopterygota</taxon>
        <taxon>Hymenoptera</taxon>
        <taxon>Apocrita</taxon>
        <taxon>Aculeata</taxon>
        <taxon>Formicoidea</taxon>
        <taxon>Formicidae</taxon>
        <taxon>Myrmicinae</taxon>
        <taxon>Pogonomyrmex</taxon>
    </lineage>
</organism>
<sequence length="507" mass="58387">MYSGSKMNTITTEEEKKIFQFLKSHGCCLRCCFRFIGYRAPKYYFNPFEFAVQLSYANTKDETSLEAPCIICLGVLQDKAQENIVTKIAKKVNEENYDCTTFTCALTVPVSVKLREYILYAYMSKEETLDKSALSTLKTKLQNVKDIWKSFMIPKLEEIMCKRADLSTPSPFLIEVFLTYADNETIFKELMNKYKGGNNKQKKRKCSDNTFSRKDIETMLNEMTDEQLMQQFTISQIVPETFVHIDNISCSHNSIFIGGRYSKLSRKLSQTPWFINGEKKVETSVQDLLCNPIAEIVKAESIKFLSSGREDVDVRNIHDGRPFAVELLNPRMTNITSELLTYLMDNINQSTKQVQITSNLKILSRLDLKKLKEGENVKTKFYRALCICRNVNGDLPRLEHLNNLKNIKIIQKTPLRVLHRRPLSPRTRVIYEMRARWAKPHELKALHTAAESTDVFFILDVKTQAGTYVKEFVHGDFGRTNPSLCNFINAEVDIVALDVTGINLIWP</sequence>
<reference evidence="11" key="1">
    <citation type="submission" date="2025-08" db="UniProtKB">
        <authorList>
            <consortium name="RefSeq"/>
        </authorList>
    </citation>
    <scope>IDENTIFICATION</scope>
</reference>
<dbReference type="FunFam" id="3.30.70.2510:FF:000001">
    <property type="entry name" value="tRNA pseudouridine synthase Pus10"/>
    <property type="match status" value="1"/>
</dbReference>
<evidence type="ECO:0000259" key="8">
    <source>
        <dbReference type="Pfam" id="PF21237"/>
    </source>
</evidence>
<evidence type="ECO:0000313" key="11">
    <source>
        <dbReference type="RefSeq" id="XP_011638037.1"/>
    </source>
</evidence>
<dbReference type="OrthoDB" id="271937at2759"/>
<dbReference type="Gene3D" id="3.30.70.2510">
    <property type="match status" value="1"/>
</dbReference>
<gene>
    <name evidence="11" type="primary">LOC105427805</name>
</gene>
<evidence type="ECO:0000256" key="5">
    <source>
        <dbReference type="ARBA" id="ARBA00075270"/>
    </source>
</evidence>
<evidence type="ECO:0000256" key="4">
    <source>
        <dbReference type="ARBA" id="ARBA00023235"/>
    </source>
</evidence>
<evidence type="ECO:0000256" key="3">
    <source>
        <dbReference type="ARBA" id="ARBA00022694"/>
    </source>
</evidence>
<dbReference type="FunFam" id="3.30.70.3190:FF:000001">
    <property type="entry name" value="tRNA pseudouridine synthase Pus10"/>
    <property type="match status" value="1"/>
</dbReference>
<dbReference type="Pfam" id="PF21238">
    <property type="entry name" value="Pus10_C"/>
    <property type="match status" value="1"/>
</dbReference>
<keyword evidence="3" id="KW-0819">tRNA processing</keyword>
<dbReference type="InterPro" id="IPR048741">
    <property type="entry name" value="Pus10-like_C"/>
</dbReference>
<dbReference type="RefSeq" id="XP_011638037.1">
    <property type="nucleotide sequence ID" value="XM_011639735.1"/>
</dbReference>
<protein>
    <recommendedName>
        <fullName evidence="2">tRNA pseudouridine(55) synthase</fullName>
        <ecNumber evidence="2">5.4.99.25</ecNumber>
    </recommendedName>
    <alternativeName>
        <fullName evidence="7">tRNA pseudouridine 55 synthase</fullName>
    </alternativeName>
    <alternativeName>
        <fullName evidence="5">tRNA pseudouridylate synthase</fullName>
    </alternativeName>
    <alternativeName>
        <fullName evidence="6">tRNA-uridine isomerase</fullName>
    </alternativeName>
</protein>
<dbReference type="Gene3D" id="3.30.70.3190">
    <property type="match status" value="1"/>
</dbReference>
<keyword evidence="4" id="KW-0413">Isomerase</keyword>
<dbReference type="Proteomes" id="UP000504615">
    <property type="component" value="Unplaced"/>
</dbReference>
<dbReference type="CTD" id="150962"/>
<dbReference type="InterPro" id="IPR048742">
    <property type="entry name" value="Pus10_N_euk"/>
</dbReference>
<dbReference type="InterPro" id="IPR039894">
    <property type="entry name" value="Pus10-like"/>
</dbReference>
<dbReference type="GeneID" id="105427805"/>
<evidence type="ECO:0000256" key="6">
    <source>
        <dbReference type="ARBA" id="ARBA00079393"/>
    </source>
</evidence>
<dbReference type="GO" id="GO:0031119">
    <property type="term" value="P:tRNA pseudouridine synthesis"/>
    <property type="evidence" value="ECO:0007669"/>
    <property type="project" value="UniProtKB-ARBA"/>
</dbReference>
<dbReference type="EC" id="5.4.99.25" evidence="2"/>
<keyword evidence="10" id="KW-1185">Reference proteome</keyword>
<evidence type="ECO:0000313" key="10">
    <source>
        <dbReference type="Proteomes" id="UP000504615"/>
    </source>
</evidence>
<dbReference type="KEGG" id="pbar:105427805"/>
<dbReference type="Pfam" id="PF21237">
    <property type="entry name" value="Pus10_N_euk"/>
    <property type="match status" value="1"/>
</dbReference>